<sequence length="239" mass="27741">MPLLFVLLVIEPVKVIKLPVNCTLLATYGNETFFTPFVGKGILKMDSSGIFETLLHTENENYRIYDFAVTPFAFYLNDSKRIEKCYKKLGVKEIVYEGNNISSFIVTPQDELVVADIGNQELVFLNGDLIIKRKNILIIDLDYSMEKIFALTPGEIMVFDKYGNILEKIKIPERFEHITVYNQNIYLSSRTVDYIYKWDFHWVKIELGKKISALIVNEKNLLIIDEYGSNLFVYNNPEH</sequence>
<dbReference type="SUPFAM" id="SSF63829">
    <property type="entry name" value="Calcium-dependent phosphotriesterase"/>
    <property type="match status" value="1"/>
</dbReference>
<comment type="caution">
    <text evidence="1">The sequence shown here is derived from an EMBL/GenBank/DDBJ whole genome shotgun (WGS) entry which is preliminary data.</text>
</comment>
<proteinExistence type="predicted"/>
<gene>
    <name evidence="1" type="ORF">ENV60_03005</name>
</gene>
<evidence type="ECO:0000313" key="1">
    <source>
        <dbReference type="EMBL" id="HGV97249.1"/>
    </source>
</evidence>
<protein>
    <recommendedName>
        <fullName evidence="2">WG repeat-containing protein</fullName>
    </recommendedName>
</protein>
<name>A0A7C4THQ8_UNCW3</name>
<reference evidence="1" key="1">
    <citation type="journal article" date="2020" name="mSystems">
        <title>Genome- and Community-Level Interaction Insights into Carbon Utilization and Element Cycling Functions of Hydrothermarchaeota in Hydrothermal Sediment.</title>
        <authorList>
            <person name="Zhou Z."/>
            <person name="Liu Y."/>
            <person name="Xu W."/>
            <person name="Pan J."/>
            <person name="Luo Z.H."/>
            <person name="Li M."/>
        </authorList>
    </citation>
    <scope>NUCLEOTIDE SEQUENCE [LARGE SCALE GENOMIC DNA]</scope>
    <source>
        <strain evidence="1">SpSt-774</strain>
    </source>
</reference>
<dbReference type="AlphaFoldDB" id="A0A7C4THQ8"/>
<evidence type="ECO:0008006" key="2">
    <source>
        <dbReference type="Google" id="ProtNLM"/>
    </source>
</evidence>
<organism evidence="1">
    <name type="scientific">candidate division WOR-3 bacterium</name>
    <dbReference type="NCBI Taxonomy" id="2052148"/>
    <lineage>
        <taxon>Bacteria</taxon>
        <taxon>Bacteria division WOR-3</taxon>
    </lineage>
</organism>
<dbReference type="EMBL" id="DTGZ01000053">
    <property type="protein sequence ID" value="HGV97249.1"/>
    <property type="molecule type" value="Genomic_DNA"/>
</dbReference>
<accession>A0A7C4THQ8</accession>